<evidence type="ECO:0008006" key="7">
    <source>
        <dbReference type="Google" id="ProtNLM"/>
    </source>
</evidence>
<dbReference type="EMBL" id="JAGPUO010000011">
    <property type="protein sequence ID" value="KAG5659666.1"/>
    <property type="molecule type" value="Genomic_DNA"/>
</dbReference>
<dbReference type="CDD" id="cd12148">
    <property type="entry name" value="fungal_TF_MHR"/>
    <property type="match status" value="1"/>
</dbReference>
<sequence>MGPNTEPTILSPSYITPPRADHHDRLIFWIGQVERHSSPSLHRLQKAAPQMRCGETLVCAMHRVAAGVLLRAVATRRTTQEASLCGSRVTAAVTSEEASDEVFPERYDRHTPQQSRNSPPSEGSRDERRVSRDGNQENRPPPLQQLTDPAMSFYHHLDPGLITQTINNNALSLNTHIQPSSDGDRLLRLYYENFHNAHPFLVPSSVFTSRNYPPYLRRMVDYAGSHYAPSGPNTQLQAQVATDMMSITENSICMVQTLLLYSILLFFSSDLDAASKTFDRCTQMALDLGMHRTDFASARQMDNPIEGESLRRTWWEIYVTDIFMGIPPKTMNLRCSSTPPKVCLPCEEAFYNGRLDIPQPHHVLEFKRRVISTGDVTFSSFSYRIEAATILGRVLLLNQLKNTSHDQTQSIENALLSWSNHLPAEKLEIVDSYGNIDEMMFQAHMIIALASMLLHLPRSNLYSLLADVKDPMTSKHLYQTPLDMSKPEIRLLEVIEDKDVIKCKLHTATFDKTLRFAALSYVWGDAADTKSIEIDGVQMTVSRSLSNALKHVRKYWAYEFPDRDQSEFRIWVDAVCINQSDKAERTEQVKLMRAIYSSADLVLGWLGADDNEKIIRAMCTITTIGNVFRGAKWDVEKLKDLKWLKRSGLVDEPACDKYWQSLNYLGGLAYWQRVWILQENILASTLFYITPNMSIEYGTLMNTCTMFDILSQTLTDERTNKPDFVPTHIWYMFNPPKHTGFISLRNILRFGTARVLYLSKAKEDDVEEQRQIDITLAQYASLLQATDPRDHVYGLLGLSSLPIKPDYTKEVREVYVDYCRAILDKQDGTTKKDLVFLRDGGAGVFDDSLDIPSWAPQLPLRASGVPTLMFDEKLSLIDIVLRLPPPRISGGVLSLCGIRLQTLKSIGGPLEIQNLQKGGNTLGWIQDYIKRIPFYATKIPSIWALFLVVMRMHRLVTDTPTLLLLQNFIARLNLEIPASDRTQSGIPKYYQSPEIDGLSVMMCLDGGNNPQLATCISPLLGLKRLDHSSSSSGTAQQSTSFSFTDHHEALEAREFEINSRLIFTLKRNYNTRIFETDQGYLGLGPQDCRVGDIICLIDGYQDLVLLRKRGEQFVYVGPCMGYGISDMYIKRRVELEEVSLEAFDIV</sequence>
<gene>
    <name evidence="5" type="ORF">KAF25_002225</name>
</gene>
<dbReference type="InterPro" id="IPR010730">
    <property type="entry name" value="HET"/>
</dbReference>
<dbReference type="PANTHER" id="PTHR47431">
    <property type="entry name" value="ZN(II)2CYS6 TRANSCRIPTION FACTOR (EUROFUNG)-RELATED"/>
    <property type="match status" value="1"/>
</dbReference>
<evidence type="ECO:0000256" key="1">
    <source>
        <dbReference type="ARBA" id="ARBA00023242"/>
    </source>
</evidence>
<accession>A0A9P7KNF6</accession>
<dbReference type="InterPro" id="IPR007219">
    <property type="entry name" value="XnlR_reg_dom"/>
</dbReference>
<feature type="compositionally biased region" description="Basic and acidic residues" evidence="2">
    <location>
        <begin position="123"/>
        <end position="136"/>
    </location>
</feature>
<evidence type="ECO:0000313" key="5">
    <source>
        <dbReference type="EMBL" id="KAG5659666.1"/>
    </source>
</evidence>
<keyword evidence="6" id="KW-1185">Reference proteome</keyword>
<organism evidence="5 6">
    <name type="scientific">Fusarium avenaceum</name>
    <dbReference type="NCBI Taxonomy" id="40199"/>
    <lineage>
        <taxon>Eukaryota</taxon>
        <taxon>Fungi</taxon>
        <taxon>Dikarya</taxon>
        <taxon>Ascomycota</taxon>
        <taxon>Pezizomycotina</taxon>
        <taxon>Sordariomycetes</taxon>
        <taxon>Hypocreomycetidae</taxon>
        <taxon>Hypocreales</taxon>
        <taxon>Nectriaceae</taxon>
        <taxon>Fusarium</taxon>
        <taxon>Fusarium tricinctum species complex</taxon>
    </lineage>
</organism>
<reference evidence="5" key="1">
    <citation type="submission" date="2021-04" db="EMBL/GenBank/DDBJ databases">
        <title>Draft genome of Fusarium avenaceum strain F156N33, isolated from an atmospheric sample in Virginia.</title>
        <authorList>
            <person name="Yang S."/>
            <person name="Vinatzer B.A."/>
            <person name="Coleman J."/>
        </authorList>
    </citation>
    <scope>NUCLEOTIDE SEQUENCE</scope>
    <source>
        <strain evidence="5">F156N33</strain>
    </source>
</reference>
<dbReference type="AlphaFoldDB" id="A0A9P7KNF6"/>
<comment type="caution">
    <text evidence="5">The sequence shown here is derived from an EMBL/GenBank/DDBJ whole genome shotgun (WGS) entry which is preliminary data.</text>
</comment>
<evidence type="ECO:0000313" key="6">
    <source>
        <dbReference type="Proteomes" id="UP000782241"/>
    </source>
</evidence>
<dbReference type="GO" id="GO:0008270">
    <property type="term" value="F:zinc ion binding"/>
    <property type="evidence" value="ECO:0007669"/>
    <property type="project" value="InterPro"/>
</dbReference>
<dbReference type="Proteomes" id="UP000782241">
    <property type="component" value="Unassembled WGS sequence"/>
</dbReference>
<feature type="domain" description="Xylanolytic transcriptional activator regulatory" evidence="3">
    <location>
        <begin position="188"/>
        <end position="374"/>
    </location>
</feature>
<evidence type="ECO:0000259" key="3">
    <source>
        <dbReference type="Pfam" id="PF04082"/>
    </source>
</evidence>
<feature type="region of interest" description="Disordered" evidence="2">
    <location>
        <begin position="89"/>
        <end position="147"/>
    </location>
</feature>
<name>A0A9P7KNF6_9HYPO</name>
<evidence type="ECO:0000259" key="4">
    <source>
        <dbReference type="Pfam" id="PF06985"/>
    </source>
</evidence>
<dbReference type="PANTHER" id="PTHR47431:SF2">
    <property type="entry name" value="ZN(II)2CYS6 TRANSCRIPTION FACTOR (EUROFUNG)"/>
    <property type="match status" value="1"/>
</dbReference>
<dbReference type="Pfam" id="PF04082">
    <property type="entry name" value="Fungal_trans"/>
    <property type="match status" value="1"/>
</dbReference>
<protein>
    <recommendedName>
        <fullName evidence="7">Heterokaryon incompatibility domain-containing protein</fullName>
    </recommendedName>
</protein>
<keyword evidence="1" id="KW-0539">Nucleus</keyword>
<evidence type="ECO:0000256" key="2">
    <source>
        <dbReference type="SAM" id="MobiDB-lite"/>
    </source>
</evidence>
<dbReference type="GO" id="GO:0003677">
    <property type="term" value="F:DNA binding"/>
    <property type="evidence" value="ECO:0007669"/>
    <property type="project" value="InterPro"/>
</dbReference>
<feature type="compositionally biased region" description="Polar residues" evidence="2">
    <location>
        <begin position="112"/>
        <end position="121"/>
    </location>
</feature>
<dbReference type="Pfam" id="PF06985">
    <property type="entry name" value="HET"/>
    <property type="match status" value="1"/>
</dbReference>
<dbReference type="GO" id="GO:0006351">
    <property type="term" value="P:DNA-templated transcription"/>
    <property type="evidence" value="ECO:0007669"/>
    <property type="project" value="InterPro"/>
</dbReference>
<feature type="domain" description="Heterokaryon incompatibility" evidence="4">
    <location>
        <begin position="516"/>
        <end position="679"/>
    </location>
</feature>
<proteinExistence type="predicted"/>